<evidence type="ECO:0008006" key="7">
    <source>
        <dbReference type="Google" id="ProtNLM"/>
    </source>
</evidence>
<keyword evidence="6" id="KW-1185">Reference proteome</keyword>
<evidence type="ECO:0000256" key="4">
    <source>
        <dbReference type="PROSITE-ProRule" id="PRU00742"/>
    </source>
</evidence>
<keyword evidence="3" id="KW-0464">Manganese</keyword>
<keyword evidence="2" id="KW-0378">Hydrolase</keyword>
<sequence length="283" mass="30374">MARGPEVLLGPDAVPEAFDSAFGPTESVWLDDLDDAKSSDAGGRPLSPGDQMVRQLVQNNGLSAAVRQAKSRGLFPVVAAGGCNSSIGTVGGLDDPALGMIWLDAHHDAETPETSPDGLFEGMPVSVIAGRCWKRWSERIDGFHVMPEHHIMQVGLHDLSFVDPRDREFRGIGHLVDPVAMRGSTFEKTFAEALTALRRHVDRVYVHVDADVIDASYMRGNLHAATGGPSPDQVRWAVERAAGELRIEALSLTSYDVAVDPSAPAVLVPLLTDLARSALKSRA</sequence>
<dbReference type="PANTHER" id="PTHR43782:SF3">
    <property type="entry name" value="ARGINASE"/>
    <property type="match status" value="1"/>
</dbReference>
<keyword evidence="1" id="KW-0479">Metal-binding</keyword>
<dbReference type="SUPFAM" id="SSF52768">
    <property type="entry name" value="Arginase/deacetylase"/>
    <property type="match status" value="1"/>
</dbReference>
<dbReference type="Gene3D" id="3.40.800.10">
    <property type="entry name" value="Ureohydrolase domain"/>
    <property type="match status" value="1"/>
</dbReference>
<dbReference type="InterPro" id="IPR006035">
    <property type="entry name" value="Ureohydrolase"/>
</dbReference>
<protein>
    <recommendedName>
        <fullName evidence="7">Arginase</fullName>
    </recommendedName>
</protein>
<dbReference type="PANTHER" id="PTHR43782">
    <property type="entry name" value="ARGINASE"/>
    <property type="match status" value="1"/>
</dbReference>
<gene>
    <name evidence="5" type="ORF">GCM10009676_38670</name>
</gene>
<dbReference type="EMBL" id="BAAALN010000016">
    <property type="protein sequence ID" value="GAA1248603.1"/>
    <property type="molecule type" value="Genomic_DNA"/>
</dbReference>
<dbReference type="Proteomes" id="UP001500653">
    <property type="component" value="Unassembled WGS sequence"/>
</dbReference>
<evidence type="ECO:0000256" key="2">
    <source>
        <dbReference type="ARBA" id="ARBA00022801"/>
    </source>
</evidence>
<evidence type="ECO:0000313" key="5">
    <source>
        <dbReference type="EMBL" id="GAA1248603.1"/>
    </source>
</evidence>
<dbReference type="Pfam" id="PF00491">
    <property type="entry name" value="Arginase"/>
    <property type="match status" value="1"/>
</dbReference>
<accession>A0ABN1WFF7</accession>
<name>A0ABN1WFF7_9PSEU</name>
<comment type="similarity">
    <text evidence="4">Belongs to the arginase family.</text>
</comment>
<evidence type="ECO:0000313" key="6">
    <source>
        <dbReference type="Proteomes" id="UP001500653"/>
    </source>
</evidence>
<reference evidence="5 6" key="1">
    <citation type="journal article" date="2019" name="Int. J. Syst. Evol. Microbiol.">
        <title>The Global Catalogue of Microorganisms (GCM) 10K type strain sequencing project: providing services to taxonomists for standard genome sequencing and annotation.</title>
        <authorList>
            <consortium name="The Broad Institute Genomics Platform"/>
            <consortium name="The Broad Institute Genome Sequencing Center for Infectious Disease"/>
            <person name="Wu L."/>
            <person name="Ma J."/>
        </authorList>
    </citation>
    <scope>NUCLEOTIDE SEQUENCE [LARGE SCALE GENOMIC DNA]</scope>
    <source>
        <strain evidence="5 6">JCM 13023</strain>
    </source>
</reference>
<comment type="caution">
    <text evidence="5">The sequence shown here is derived from an EMBL/GenBank/DDBJ whole genome shotgun (WGS) entry which is preliminary data.</text>
</comment>
<evidence type="ECO:0000256" key="3">
    <source>
        <dbReference type="ARBA" id="ARBA00023211"/>
    </source>
</evidence>
<evidence type="ECO:0000256" key="1">
    <source>
        <dbReference type="ARBA" id="ARBA00022723"/>
    </source>
</evidence>
<organism evidence="5 6">
    <name type="scientific">Prauserella halophila</name>
    <dbReference type="NCBI Taxonomy" id="185641"/>
    <lineage>
        <taxon>Bacteria</taxon>
        <taxon>Bacillati</taxon>
        <taxon>Actinomycetota</taxon>
        <taxon>Actinomycetes</taxon>
        <taxon>Pseudonocardiales</taxon>
        <taxon>Pseudonocardiaceae</taxon>
        <taxon>Prauserella</taxon>
    </lineage>
</organism>
<proteinExistence type="inferred from homology"/>
<dbReference type="PROSITE" id="PS51409">
    <property type="entry name" value="ARGINASE_2"/>
    <property type="match status" value="1"/>
</dbReference>
<dbReference type="InterPro" id="IPR023696">
    <property type="entry name" value="Ureohydrolase_dom_sf"/>
</dbReference>